<evidence type="ECO:0000313" key="1">
    <source>
        <dbReference type="EMBL" id="GLI56631.1"/>
    </source>
</evidence>
<dbReference type="AlphaFoldDB" id="A0A9W6GMW6"/>
<dbReference type="Proteomes" id="UP001144471">
    <property type="component" value="Unassembled WGS sequence"/>
</dbReference>
<comment type="caution">
    <text evidence="1">The sequence shown here is derived from an EMBL/GenBank/DDBJ whole genome shotgun (WGS) entry which is preliminary data.</text>
</comment>
<reference evidence="1" key="1">
    <citation type="submission" date="2022-12" db="EMBL/GenBank/DDBJ databases">
        <title>Reference genome sequencing for broad-spectrum identification of bacterial and archaeal isolates by mass spectrometry.</title>
        <authorList>
            <person name="Sekiguchi Y."/>
            <person name="Tourlousse D.M."/>
        </authorList>
    </citation>
    <scope>NUCLEOTIDE SEQUENCE</scope>
    <source>
        <strain evidence="1">10succ1</strain>
    </source>
</reference>
<accession>A0A9W6GMW6</accession>
<evidence type="ECO:0000313" key="2">
    <source>
        <dbReference type="Proteomes" id="UP001144471"/>
    </source>
</evidence>
<protein>
    <submittedName>
        <fullName evidence="1">Uncharacterized protein</fullName>
    </submittedName>
</protein>
<organism evidence="1 2">
    <name type="scientific">Propionigenium maris DSM 9537</name>
    <dbReference type="NCBI Taxonomy" id="1123000"/>
    <lineage>
        <taxon>Bacteria</taxon>
        <taxon>Fusobacteriati</taxon>
        <taxon>Fusobacteriota</taxon>
        <taxon>Fusobacteriia</taxon>
        <taxon>Fusobacteriales</taxon>
        <taxon>Fusobacteriaceae</taxon>
        <taxon>Propionigenium</taxon>
    </lineage>
</organism>
<dbReference type="EMBL" id="BSDY01000009">
    <property type="protein sequence ID" value="GLI56631.1"/>
    <property type="molecule type" value="Genomic_DNA"/>
</dbReference>
<gene>
    <name evidence="1" type="ORF">PM10SUCC1_21450</name>
</gene>
<proteinExistence type="predicted"/>
<name>A0A9W6GMW6_9FUSO</name>
<sequence>MIPYKFEVSYGTLDLEPEEIEACLKTISTQMKKTYNTLQF</sequence>
<keyword evidence="2" id="KW-1185">Reference proteome</keyword>